<accession>A0A382V1G1</accession>
<name>A0A382V1G1_9ZZZZ</name>
<feature type="non-terminal residue" evidence="1">
    <location>
        <position position="57"/>
    </location>
</feature>
<reference evidence="1" key="1">
    <citation type="submission" date="2018-05" db="EMBL/GenBank/DDBJ databases">
        <authorList>
            <person name="Lanie J.A."/>
            <person name="Ng W.-L."/>
            <person name="Kazmierczak K.M."/>
            <person name="Andrzejewski T.M."/>
            <person name="Davidsen T.M."/>
            <person name="Wayne K.J."/>
            <person name="Tettelin H."/>
            <person name="Glass J.I."/>
            <person name="Rusch D."/>
            <person name="Podicherti R."/>
            <person name="Tsui H.-C.T."/>
            <person name="Winkler M.E."/>
        </authorList>
    </citation>
    <scope>NUCLEOTIDE SEQUENCE</scope>
</reference>
<protein>
    <submittedName>
        <fullName evidence="1">Uncharacterized protein</fullName>
    </submittedName>
</protein>
<proteinExistence type="predicted"/>
<organism evidence="1">
    <name type="scientific">marine metagenome</name>
    <dbReference type="NCBI Taxonomy" id="408172"/>
    <lineage>
        <taxon>unclassified sequences</taxon>
        <taxon>metagenomes</taxon>
        <taxon>ecological metagenomes</taxon>
    </lineage>
</organism>
<evidence type="ECO:0000313" key="1">
    <source>
        <dbReference type="EMBL" id="SVD40332.1"/>
    </source>
</evidence>
<dbReference type="AlphaFoldDB" id="A0A382V1G1"/>
<sequence length="57" mass="6581">MNYNTFITSIKSGFPPDELTKPELAMWHAMNDNWNSAHHTAQSIKNELGAWIHAYLH</sequence>
<dbReference type="EMBL" id="UINC01148446">
    <property type="protein sequence ID" value="SVD40332.1"/>
    <property type="molecule type" value="Genomic_DNA"/>
</dbReference>
<gene>
    <name evidence="1" type="ORF">METZ01_LOCUS393186</name>
</gene>